<dbReference type="SUPFAM" id="SSF103481">
    <property type="entry name" value="Multidrug resistance efflux transporter EmrE"/>
    <property type="match status" value="2"/>
</dbReference>
<feature type="transmembrane region" description="Helical" evidence="6">
    <location>
        <begin position="143"/>
        <end position="159"/>
    </location>
</feature>
<keyword evidence="9" id="KW-1185">Reference proteome</keyword>
<keyword evidence="4 6" id="KW-1133">Transmembrane helix</keyword>
<evidence type="ECO:0000256" key="4">
    <source>
        <dbReference type="ARBA" id="ARBA00022989"/>
    </source>
</evidence>
<evidence type="ECO:0000256" key="5">
    <source>
        <dbReference type="ARBA" id="ARBA00023136"/>
    </source>
</evidence>
<feature type="domain" description="EamA" evidence="7">
    <location>
        <begin position="19"/>
        <end position="157"/>
    </location>
</feature>
<dbReference type="AlphaFoldDB" id="A0AAV3XFP1"/>
<organism evidence="8 9">
    <name type="scientific">Microseira wollei NIES-4236</name>
    <dbReference type="NCBI Taxonomy" id="2530354"/>
    <lineage>
        <taxon>Bacteria</taxon>
        <taxon>Bacillati</taxon>
        <taxon>Cyanobacteriota</taxon>
        <taxon>Cyanophyceae</taxon>
        <taxon>Oscillatoriophycideae</taxon>
        <taxon>Aerosakkonematales</taxon>
        <taxon>Aerosakkonemataceae</taxon>
        <taxon>Microseira</taxon>
    </lineage>
</organism>
<evidence type="ECO:0000259" key="7">
    <source>
        <dbReference type="Pfam" id="PF00892"/>
    </source>
</evidence>
<feature type="domain" description="EamA" evidence="7">
    <location>
        <begin position="170"/>
        <end position="304"/>
    </location>
</feature>
<evidence type="ECO:0000313" key="8">
    <source>
        <dbReference type="EMBL" id="GET41209.1"/>
    </source>
</evidence>
<evidence type="ECO:0000313" key="9">
    <source>
        <dbReference type="Proteomes" id="UP001050975"/>
    </source>
</evidence>
<dbReference type="GO" id="GO:0016020">
    <property type="term" value="C:membrane"/>
    <property type="evidence" value="ECO:0007669"/>
    <property type="project" value="UniProtKB-SubCell"/>
</dbReference>
<proteinExistence type="inferred from homology"/>
<dbReference type="RefSeq" id="WP_226587424.1">
    <property type="nucleotide sequence ID" value="NZ_BLAY01000113.1"/>
</dbReference>
<accession>A0AAV3XFP1</accession>
<evidence type="ECO:0000256" key="6">
    <source>
        <dbReference type="SAM" id="Phobius"/>
    </source>
</evidence>
<feature type="transmembrane region" description="Helical" evidence="6">
    <location>
        <begin position="12"/>
        <end position="34"/>
    </location>
</feature>
<feature type="transmembrane region" description="Helical" evidence="6">
    <location>
        <begin position="118"/>
        <end position="136"/>
    </location>
</feature>
<keyword evidence="5 6" id="KW-0472">Membrane</keyword>
<dbReference type="Proteomes" id="UP001050975">
    <property type="component" value="Unassembled WGS sequence"/>
</dbReference>
<gene>
    <name evidence="8" type="ORF">MiSe_60210</name>
</gene>
<feature type="transmembrane region" description="Helical" evidence="6">
    <location>
        <begin position="200"/>
        <end position="220"/>
    </location>
</feature>
<evidence type="ECO:0000256" key="2">
    <source>
        <dbReference type="ARBA" id="ARBA00007362"/>
    </source>
</evidence>
<dbReference type="InterPro" id="IPR050638">
    <property type="entry name" value="AA-Vitamin_Transporters"/>
</dbReference>
<sequence length="312" mass="34793">MQIYFLRIAKSLLPFPYLTALLTAVFILSFAAILTRLSECDIGPSATIFNRYWIATVSLAFWQGVKAFTRDSSEQISSKVNYTLYDILLLFLEALLSMGCILLWAISLKQTSVANSNLLHNLTPIFSASFSFLIFGQRYDSRFLMGIIIAVCASIGIELEDWSESYNSFLGDTLALLSAVLYSISLLVREKLRTKFSPDIILLWSCTCRSILIFPIVLIFEDKIFPISQSGWLAVILLGICVQVFGHGLLIYSLKTFSSSFSALCLLLEPLITAFAAWAILAERLSLINWIAFMGVLIGVYLSSTSKSIEKS</sequence>
<feature type="transmembrane region" description="Helical" evidence="6">
    <location>
        <begin position="287"/>
        <end position="304"/>
    </location>
</feature>
<name>A0AAV3XFP1_9CYAN</name>
<keyword evidence="3 6" id="KW-0812">Transmembrane</keyword>
<dbReference type="EMBL" id="BLAY01000113">
    <property type="protein sequence ID" value="GET41209.1"/>
    <property type="molecule type" value="Genomic_DNA"/>
</dbReference>
<dbReference type="InterPro" id="IPR037185">
    <property type="entry name" value="EmrE-like"/>
</dbReference>
<comment type="similarity">
    <text evidence="2">Belongs to the EamA transporter family.</text>
</comment>
<feature type="transmembrane region" description="Helical" evidence="6">
    <location>
        <begin position="261"/>
        <end position="281"/>
    </location>
</feature>
<comment type="subcellular location">
    <subcellularLocation>
        <location evidence="1">Membrane</location>
        <topology evidence="1">Multi-pass membrane protein</topology>
    </subcellularLocation>
</comment>
<feature type="transmembrane region" description="Helical" evidence="6">
    <location>
        <begin position="46"/>
        <end position="62"/>
    </location>
</feature>
<reference evidence="8" key="1">
    <citation type="submission" date="2019-10" db="EMBL/GenBank/DDBJ databases">
        <title>Draft genome sequece of Microseira wollei NIES-4236.</title>
        <authorList>
            <person name="Yamaguchi H."/>
            <person name="Suzuki S."/>
            <person name="Kawachi M."/>
        </authorList>
    </citation>
    <scope>NUCLEOTIDE SEQUENCE</scope>
    <source>
        <strain evidence="8">NIES-4236</strain>
    </source>
</reference>
<comment type="caution">
    <text evidence="8">The sequence shown here is derived from an EMBL/GenBank/DDBJ whole genome shotgun (WGS) entry which is preliminary data.</text>
</comment>
<feature type="transmembrane region" description="Helical" evidence="6">
    <location>
        <begin position="83"/>
        <end position="106"/>
    </location>
</feature>
<feature type="transmembrane region" description="Helical" evidence="6">
    <location>
        <begin position="165"/>
        <end position="188"/>
    </location>
</feature>
<dbReference type="InterPro" id="IPR000620">
    <property type="entry name" value="EamA_dom"/>
</dbReference>
<protein>
    <submittedName>
        <fullName evidence="8">Conserved hypothetical membrane protein</fullName>
    </submittedName>
</protein>
<dbReference type="PANTHER" id="PTHR32322:SF2">
    <property type="entry name" value="EAMA DOMAIN-CONTAINING PROTEIN"/>
    <property type="match status" value="1"/>
</dbReference>
<evidence type="ECO:0000256" key="1">
    <source>
        <dbReference type="ARBA" id="ARBA00004141"/>
    </source>
</evidence>
<dbReference type="Pfam" id="PF00892">
    <property type="entry name" value="EamA"/>
    <property type="match status" value="2"/>
</dbReference>
<feature type="transmembrane region" description="Helical" evidence="6">
    <location>
        <begin position="232"/>
        <end position="254"/>
    </location>
</feature>
<dbReference type="PANTHER" id="PTHR32322">
    <property type="entry name" value="INNER MEMBRANE TRANSPORTER"/>
    <property type="match status" value="1"/>
</dbReference>
<evidence type="ECO:0000256" key="3">
    <source>
        <dbReference type="ARBA" id="ARBA00022692"/>
    </source>
</evidence>